<keyword evidence="1 3" id="KW-0413">Isomerase</keyword>
<gene>
    <name evidence="3" type="primary">topA</name>
    <name evidence="3" type="ORF">LDC_0092</name>
</gene>
<dbReference type="InterPro" id="IPR013824">
    <property type="entry name" value="Topo_IA_cen_sub1"/>
</dbReference>
<comment type="caution">
    <text evidence="3">The sequence shown here is derived from an EMBL/GenBank/DDBJ whole genome shotgun (WGS) entry which is preliminary data.</text>
</comment>
<dbReference type="EC" id="5.99.1.2" evidence="3"/>
<accession>D9PF14</accession>
<dbReference type="PANTHER" id="PTHR42785:SF1">
    <property type="entry name" value="DNA TOPOISOMERASE"/>
    <property type="match status" value="1"/>
</dbReference>
<dbReference type="GO" id="GO:0003677">
    <property type="term" value="F:DNA binding"/>
    <property type="evidence" value="ECO:0007669"/>
    <property type="project" value="InterPro"/>
</dbReference>
<proteinExistence type="predicted"/>
<dbReference type="PANTHER" id="PTHR42785">
    <property type="entry name" value="DNA TOPOISOMERASE, TYPE IA, CORE"/>
    <property type="match status" value="1"/>
</dbReference>
<dbReference type="InterPro" id="IPR000380">
    <property type="entry name" value="Topo_IA"/>
</dbReference>
<protein>
    <submittedName>
        <fullName evidence="3">DNA topoisomerase 1</fullName>
        <ecNumber evidence="3">5.99.1.2</ecNumber>
    </submittedName>
</protein>
<dbReference type="PROSITE" id="PS52039">
    <property type="entry name" value="TOPO_IA_2"/>
    <property type="match status" value="1"/>
</dbReference>
<dbReference type="AlphaFoldDB" id="D9PF14"/>
<evidence type="ECO:0000256" key="1">
    <source>
        <dbReference type="ARBA" id="ARBA00023235"/>
    </source>
</evidence>
<dbReference type="GO" id="GO:0003917">
    <property type="term" value="F:DNA topoisomerase type I (single strand cut, ATP-independent) activity"/>
    <property type="evidence" value="ECO:0007669"/>
    <property type="project" value="InterPro"/>
</dbReference>
<dbReference type="Pfam" id="PF01131">
    <property type="entry name" value="Topoisom_bac"/>
    <property type="match status" value="1"/>
</dbReference>
<evidence type="ECO:0000313" key="3">
    <source>
        <dbReference type="EMBL" id="EFK97851.1"/>
    </source>
</evidence>
<reference evidence="3" key="2">
    <citation type="journal article" date="2011" name="Microb. Ecol.">
        <title>Taxonomic and Functional Metagenomic Profiling of the Microbial Community in the Anoxic Sediment of a Sub-saline Shallow Lake (Laguna de Carrizo, Central Spain).</title>
        <authorList>
            <person name="Ferrer M."/>
            <person name="Guazzaroni M.E."/>
            <person name="Richter M."/>
            <person name="Garcia-Salamanca A."/>
            <person name="Yarza P."/>
            <person name="Suarez-Suarez A."/>
            <person name="Solano J."/>
            <person name="Alcaide M."/>
            <person name="van Dillewijn P."/>
            <person name="Molina-Henares M.A."/>
            <person name="Lopez-Cortes N."/>
            <person name="Al-Ramahi Y."/>
            <person name="Guerrero C."/>
            <person name="Acosta A."/>
            <person name="de Eugenio L.I."/>
            <person name="Martinez V."/>
            <person name="Marques S."/>
            <person name="Rojo F."/>
            <person name="Santero E."/>
            <person name="Genilloud O."/>
            <person name="Perez-Perez J."/>
            <person name="Rossello-Mora R."/>
            <person name="Ramos J.L."/>
        </authorList>
    </citation>
    <scope>NUCLEOTIDE SEQUENCE</scope>
</reference>
<dbReference type="InterPro" id="IPR013497">
    <property type="entry name" value="Topo_IA_cen"/>
</dbReference>
<feature type="domain" description="Topo IA-type catalytic" evidence="2">
    <location>
        <begin position="1"/>
        <end position="90"/>
    </location>
</feature>
<dbReference type="EMBL" id="ADZX01000007">
    <property type="protein sequence ID" value="EFK97851.1"/>
    <property type="molecule type" value="Genomic_DNA"/>
</dbReference>
<evidence type="ECO:0000259" key="2">
    <source>
        <dbReference type="PROSITE" id="PS52039"/>
    </source>
</evidence>
<reference evidence="3" key="1">
    <citation type="submission" date="2010-07" db="EMBL/GenBank/DDBJ databases">
        <authorList>
            <consortium name="CONSOLIDER consortium CSD2007-00005"/>
            <person name="Guazzaroni M.-E."/>
            <person name="Richter M."/>
            <person name="Garcia-Salamanca A."/>
            <person name="Yarza P."/>
            <person name="Ferrer M."/>
        </authorList>
    </citation>
    <scope>NUCLEOTIDE SEQUENCE</scope>
</reference>
<dbReference type="Gene3D" id="1.10.460.10">
    <property type="entry name" value="Topoisomerase I, domain 2"/>
    <property type="match status" value="1"/>
</dbReference>
<name>D9PF14_9ZZZZ</name>
<dbReference type="GO" id="GO:0006265">
    <property type="term" value="P:DNA topological change"/>
    <property type="evidence" value="ECO:0007669"/>
    <property type="project" value="InterPro"/>
</dbReference>
<dbReference type="InterPro" id="IPR023405">
    <property type="entry name" value="Topo_IA_core_domain"/>
</dbReference>
<organism evidence="3">
    <name type="scientific">sediment metagenome</name>
    <dbReference type="NCBI Taxonomy" id="749907"/>
    <lineage>
        <taxon>unclassified sequences</taxon>
        <taxon>metagenomes</taxon>
        <taxon>ecological metagenomes</taxon>
    </lineage>
</organism>
<sequence length="118" mass="13337">MESRGIGRPSTYAATIRTLKDRNYVDTQNRTLIPTDIGMTVSTFLEKNFDNYISDSFTSHMETELDLLAEGKEDYTKLLSEFYRKFTAAVDSKKDVEKITNIGEVKGFTCPKCGGEMV</sequence>
<dbReference type="SUPFAM" id="SSF56712">
    <property type="entry name" value="Prokaryotic type I DNA topoisomerase"/>
    <property type="match status" value="1"/>
</dbReference>